<dbReference type="OrthoDB" id="9800958at2"/>
<evidence type="ECO:0000256" key="10">
    <source>
        <dbReference type="HAMAP-Rule" id="MF_02019"/>
    </source>
</evidence>
<dbReference type="Gene3D" id="3.40.1390.10">
    <property type="entry name" value="MurE/MurF, N-terminal domain"/>
    <property type="match status" value="1"/>
</dbReference>
<dbReference type="SUPFAM" id="SSF53244">
    <property type="entry name" value="MurD-like peptide ligases, peptide-binding domain"/>
    <property type="match status" value="1"/>
</dbReference>
<dbReference type="Pfam" id="PF02875">
    <property type="entry name" value="Mur_ligase_C"/>
    <property type="match status" value="1"/>
</dbReference>
<gene>
    <name evidence="10 15" type="primary">murF</name>
    <name evidence="15" type="ORF">JAN5088_00774</name>
</gene>
<feature type="binding site" evidence="10">
    <location>
        <begin position="107"/>
        <end position="113"/>
    </location>
    <ligand>
        <name>ATP</name>
        <dbReference type="ChEBI" id="CHEBI:30616"/>
    </ligand>
</feature>
<dbReference type="InterPro" id="IPR035911">
    <property type="entry name" value="MurE/MurF_N"/>
</dbReference>
<dbReference type="PANTHER" id="PTHR43024">
    <property type="entry name" value="UDP-N-ACETYLMURAMOYL-TRIPEPTIDE--D-ALANYL-D-ALANINE LIGASE"/>
    <property type="match status" value="1"/>
</dbReference>
<evidence type="ECO:0000256" key="11">
    <source>
        <dbReference type="RuleBase" id="RU004136"/>
    </source>
</evidence>
<dbReference type="InterPro" id="IPR051046">
    <property type="entry name" value="MurCDEF_CellWall_CoF430Synth"/>
</dbReference>
<dbReference type="SUPFAM" id="SSF53623">
    <property type="entry name" value="MurD-like peptide ligases, catalytic domain"/>
    <property type="match status" value="1"/>
</dbReference>
<evidence type="ECO:0000256" key="7">
    <source>
        <dbReference type="ARBA" id="ARBA00022984"/>
    </source>
</evidence>
<dbReference type="STRING" id="282197.SAMN04488517_104220"/>
<name>A0A0M6XPG7_9RHOB</name>
<comment type="function">
    <text evidence="10 11">Involved in cell wall formation. Catalyzes the final step in the synthesis of UDP-N-acetylmuramoyl-pentapeptide, the precursor of murein.</text>
</comment>
<comment type="catalytic activity">
    <reaction evidence="10 11">
        <text>D-alanyl-D-alanine + UDP-N-acetyl-alpha-D-muramoyl-L-alanyl-gamma-D-glutamyl-meso-2,6-diaminopimelate + ATP = UDP-N-acetyl-alpha-D-muramoyl-L-alanyl-gamma-D-glutamyl-meso-2,6-diaminopimeloyl-D-alanyl-D-alanine + ADP + phosphate + H(+)</text>
        <dbReference type="Rhea" id="RHEA:28374"/>
        <dbReference type="ChEBI" id="CHEBI:15378"/>
        <dbReference type="ChEBI" id="CHEBI:30616"/>
        <dbReference type="ChEBI" id="CHEBI:43474"/>
        <dbReference type="ChEBI" id="CHEBI:57822"/>
        <dbReference type="ChEBI" id="CHEBI:61386"/>
        <dbReference type="ChEBI" id="CHEBI:83905"/>
        <dbReference type="ChEBI" id="CHEBI:456216"/>
        <dbReference type="EC" id="6.3.2.10"/>
    </reaction>
</comment>
<keyword evidence="2 10" id="KW-0436">Ligase</keyword>
<accession>A0A0M6XPG7</accession>
<dbReference type="GO" id="GO:0047480">
    <property type="term" value="F:UDP-N-acetylmuramoyl-tripeptide-D-alanyl-D-alanine ligase activity"/>
    <property type="evidence" value="ECO:0007669"/>
    <property type="project" value="UniProtKB-UniRule"/>
</dbReference>
<keyword evidence="3 10" id="KW-0132">Cell division</keyword>
<dbReference type="Proteomes" id="UP000048908">
    <property type="component" value="Unassembled WGS sequence"/>
</dbReference>
<dbReference type="EC" id="6.3.2.10" evidence="10 11"/>
<dbReference type="UniPathway" id="UPA00219"/>
<dbReference type="InterPro" id="IPR005863">
    <property type="entry name" value="UDP-N-AcMur_synth"/>
</dbReference>
<evidence type="ECO:0000259" key="13">
    <source>
        <dbReference type="Pfam" id="PF02875"/>
    </source>
</evidence>
<evidence type="ECO:0000256" key="6">
    <source>
        <dbReference type="ARBA" id="ARBA00022960"/>
    </source>
</evidence>
<feature type="domain" description="Mur ligase C-terminal" evidence="13">
    <location>
        <begin position="325"/>
        <end position="440"/>
    </location>
</feature>
<keyword evidence="16" id="KW-1185">Reference proteome</keyword>
<dbReference type="Pfam" id="PF08245">
    <property type="entry name" value="Mur_ligase_M"/>
    <property type="match status" value="1"/>
</dbReference>
<keyword evidence="6 10" id="KW-0133">Cell shape</keyword>
<evidence type="ECO:0000256" key="2">
    <source>
        <dbReference type="ARBA" id="ARBA00022598"/>
    </source>
</evidence>
<evidence type="ECO:0000256" key="1">
    <source>
        <dbReference type="ARBA" id="ARBA00022490"/>
    </source>
</evidence>
<dbReference type="RefSeq" id="WP_055681476.1">
    <property type="nucleotide sequence ID" value="NZ_CXPG01000012.1"/>
</dbReference>
<keyword evidence="8 10" id="KW-0131">Cell cycle</keyword>
<dbReference type="InterPro" id="IPR036565">
    <property type="entry name" value="Mur-like_cat_sf"/>
</dbReference>
<organism evidence="15 16">
    <name type="scientific">Jannaschia rubra</name>
    <dbReference type="NCBI Taxonomy" id="282197"/>
    <lineage>
        <taxon>Bacteria</taxon>
        <taxon>Pseudomonadati</taxon>
        <taxon>Pseudomonadota</taxon>
        <taxon>Alphaproteobacteria</taxon>
        <taxon>Rhodobacterales</taxon>
        <taxon>Roseobacteraceae</taxon>
        <taxon>Jannaschia</taxon>
    </lineage>
</organism>
<dbReference type="HAMAP" id="MF_02019">
    <property type="entry name" value="MurF"/>
    <property type="match status" value="1"/>
</dbReference>
<dbReference type="AlphaFoldDB" id="A0A0M6XPG7"/>
<keyword evidence="5 10" id="KW-0067">ATP-binding</keyword>
<reference evidence="15 16" key="1">
    <citation type="submission" date="2015-07" db="EMBL/GenBank/DDBJ databases">
        <authorList>
            <person name="Noorani M."/>
        </authorList>
    </citation>
    <scope>NUCLEOTIDE SEQUENCE [LARGE SCALE GENOMIC DNA]</scope>
    <source>
        <strain evidence="15 16">CECT 5088</strain>
    </source>
</reference>
<dbReference type="Pfam" id="PF01225">
    <property type="entry name" value="Mur_ligase"/>
    <property type="match status" value="1"/>
</dbReference>
<feature type="domain" description="Mur ligase N-terminal catalytic" evidence="12">
    <location>
        <begin position="23"/>
        <end position="68"/>
    </location>
</feature>
<evidence type="ECO:0000259" key="12">
    <source>
        <dbReference type="Pfam" id="PF01225"/>
    </source>
</evidence>
<dbReference type="GO" id="GO:0071555">
    <property type="term" value="P:cell wall organization"/>
    <property type="evidence" value="ECO:0007669"/>
    <property type="project" value="UniProtKB-KW"/>
</dbReference>
<keyword evidence="1 10" id="KW-0963">Cytoplasm</keyword>
<evidence type="ECO:0000256" key="9">
    <source>
        <dbReference type="ARBA" id="ARBA00023316"/>
    </source>
</evidence>
<dbReference type="GO" id="GO:0009252">
    <property type="term" value="P:peptidoglycan biosynthetic process"/>
    <property type="evidence" value="ECO:0007669"/>
    <property type="project" value="UniProtKB-UniRule"/>
</dbReference>
<dbReference type="InterPro" id="IPR036615">
    <property type="entry name" value="Mur_ligase_C_dom_sf"/>
</dbReference>
<keyword evidence="9 10" id="KW-0961">Cell wall biogenesis/degradation</keyword>
<dbReference type="GO" id="GO:0005737">
    <property type="term" value="C:cytoplasm"/>
    <property type="evidence" value="ECO:0007669"/>
    <property type="project" value="UniProtKB-SubCell"/>
</dbReference>
<feature type="domain" description="Mur ligase central" evidence="14">
    <location>
        <begin position="105"/>
        <end position="289"/>
    </location>
</feature>
<evidence type="ECO:0000256" key="5">
    <source>
        <dbReference type="ARBA" id="ARBA00022840"/>
    </source>
</evidence>
<dbReference type="PANTHER" id="PTHR43024:SF1">
    <property type="entry name" value="UDP-N-ACETYLMURAMOYL-TRIPEPTIDE--D-ALANYL-D-ALANINE LIGASE"/>
    <property type="match status" value="1"/>
</dbReference>
<evidence type="ECO:0000259" key="14">
    <source>
        <dbReference type="Pfam" id="PF08245"/>
    </source>
</evidence>
<dbReference type="InterPro" id="IPR004101">
    <property type="entry name" value="Mur_ligase_C"/>
</dbReference>
<dbReference type="GO" id="GO:0005524">
    <property type="term" value="F:ATP binding"/>
    <property type="evidence" value="ECO:0007669"/>
    <property type="project" value="UniProtKB-UniRule"/>
</dbReference>
<dbReference type="NCBIfam" id="TIGR01143">
    <property type="entry name" value="murF"/>
    <property type="match status" value="1"/>
</dbReference>
<comment type="subcellular location">
    <subcellularLocation>
        <location evidence="10 11">Cytoplasm</location>
    </subcellularLocation>
</comment>
<dbReference type="InterPro" id="IPR000713">
    <property type="entry name" value="Mur_ligase_N"/>
</dbReference>
<keyword evidence="7 10" id="KW-0573">Peptidoglycan synthesis</keyword>
<evidence type="ECO:0000256" key="8">
    <source>
        <dbReference type="ARBA" id="ARBA00023306"/>
    </source>
</evidence>
<protein>
    <recommendedName>
        <fullName evidence="10 11">UDP-N-acetylmuramoyl-tripeptide--D-alanyl-D-alanine ligase</fullName>
        <ecNumber evidence="10 11">6.3.2.10</ecNumber>
    </recommendedName>
    <alternativeName>
        <fullName evidence="10">D-alanyl-D-alanine-adding enzyme</fullName>
    </alternativeName>
</protein>
<sequence length="462" mass="47202">MTLWSASDAAAAMGGRAQGDWSVTGLGIDSRAIGAGQMFVALRAARDGHDFVRAALDAGAGAALVDHVPEGCADAPLLIVDDVQTALEALGRAGRARTTARVIAVTGSVGKTSTKEMLRHVLSAQGPTHAAIKSYNNHWGVPLTLAAIPPDAAFAVVEIGMNHPGEIAPLAAQAAPDVAMVTTVAAVHLEAFPDGLPGIAREKAAIFGGLRPGGTAIWNADLDVSDILAERGTLSFGQGAGADWRLTGAVPGDGCTVCSAETPMGPIMFRVGAPGAHFAMNALAVLAAVHAAGGDVGRAALALGGWSPPEGRGRRQAVTLDPDRAPVDLIDDAYNANPASVGAALDLLAATTVPRRARRIAVLGDMKELGPTAPDLHRALAAHPAMEAIDTVHTVGPLARALHDALPADRRGHHAEDAPAMTPHLRHMVRPGDAVLVKGSLSMKMATLVEGLRALGTNGRTE</sequence>
<evidence type="ECO:0000256" key="3">
    <source>
        <dbReference type="ARBA" id="ARBA00022618"/>
    </source>
</evidence>
<evidence type="ECO:0000256" key="4">
    <source>
        <dbReference type="ARBA" id="ARBA00022741"/>
    </source>
</evidence>
<comment type="pathway">
    <text evidence="10 11">Cell wall biogenesis; peptidoglycan biosynthesis.</text>
</comment>
<keyword evidence="4 10" id="KW-0547">Nucleotide-binding</keyword>
<dbReference type="GO" id="GO:0008360">
    <property type="term" value="P:regulation of cell shape"/>
    <property type="evidence" value="ECO:0007669"/>
    <property type="project" value="UniProtKB-KW"/>
</dbReference>
<comment type="similarity">
    <text evidence="10">Belongs to the MurCDEF family. MurF subfamily.</text>
</comment>
<dbReference type="Gene3D" id="3.40.1190.10">
    <property type="entry name" value="Mur-like, catalytic domain"/>
    <property type="match status" value="1"/>
</dbReference>
<evidence type="ECO:0000313" key="15">
    <source>
        <dbReference type="EMBL" id="CTQ32015.1"/>
    </source>
</evidence>
<dbReference type="SUPFAM" id="SSF63418">
    <property type="entry name" value="MurE/MurF N-terminal domain"/>
    <property type="match status" value="1"/>
</dbReference>
<dbReference type="GO" id="GO:0008766">
    <property type="term" value="F:UDP-N-acetylmuramoylalanyl-D-glutamyl-2,6-diaminopimelate-D-alanyl-D-alanine ligase activity"/>
    <property type="evidence" value="ECO:0007669"/>
    <property type="project" value="RHEA"/>
</dbReference>
<proteinExistence type="inferred from homology"/>
<dbReference type="InterPro" id="IPR013221">
    <property type="entry name" value="Mur_ligase_cen"/>
</dbReference>
<dbReference type="GO" id="GO:0051301">
    <property type="term" value="P:cell division"/>
    <property type="evidence" value="ECO:0007669"/>
    <property type="project" value="UniProtKB-KW"/>
</dbReference>
<dbReference type="EMBL" id="CXPG01000012">
    <property type="protein sequence ID" value="CTQ32015.1"/>
    <property type="molecule type" value="Genomic_DNA"/>
</dbReference>
<evidence type="ECO:0000313" key="16">
    <source>
        <dbReference type="Proteomes" id="UP000048908"/>
    </source>
</evidence>
<dbReference type="Gene3D" id="3.90.190.20">
    <property type="entry name" value="Mur ligase, C-terminal domain"/>
    <property type="match status" value="1"/>
</dbReference>